<sequence length="87" mass="9331">MRPGLHCHVEPIAGVSAGAEWLHVVTEVRHHHVSVPFESATCENDALTCSNACAVAVVLYDDSDGGTSLIGDEVFGWRRQPNAHLAI</sequence>
<gene>
    <name evidence="1" type="ORF">UFOPK1603_01410</name>
</gene>
<accession>A0A6J6EHK4</accession>
<name>A0A6J6EHK4_9ZZZZ</name>
<protein>
    <submittedName>
        <fullName evidence="1">Unannotated protein</fullName>
    </submittedName>
</protein>
<dbReference type="EMBL" id="CAEZTG010000151">
    <property type="protein sequence ID" value="CAB4575336.1"/>
    <property type="molecule type" value="Genomic_DNA"/>
</dbReference>
<dbReference type="AlphaFoldDB" id="A0A6J6EHK4"/>
<organism evidence="1">
    <name type="scientific">freshwater metagenome</name>
    <dbReference type="NCBI Taxonomy" id="449393"/>
    <lineage>
        <taxon>unclassified sequences</taxon>
        <taxon>metagenomes</taxon>
        <taxon>ecological metagenomes</taxon>
    </lineage>
</organism>
<evidence type="ECO:0000313" key="1">
    <source>
        <dbReference type="EMBL" id="CAB4575336.1"/>
    </source>
</evidence>
<reference evidence="1" key="1">
    <citation type="submission" date="2020-05" db="EMBL/GenBank/DDBJ databases">
        <authorList>
            <person name="Chiriac C."/>
            <person name="Salcher M."/>
            <person name="Ghai R."/>
            <person name="Kavagutti S V."/>
        </authorList>
    </citation>
    <scope>NUCLEOTIDE SEQUENCE</scope>
</reference>
<proteinExistence type="predicted"/>